<feature type="transmembrane region" description="Helical" evidence="2">
    <location>
        <begin position="40"/>
        <end position="63"/>
    </location>
</feature>
<evidence type="ECO:0000256" key="2">
    <source>
        <dbReference type="SAM" id="Phobius"/>
    </source>
</evidence>
<gene>
    <name evidence="3" type="ORF">PNOK_0885500</name>
</gene>
<evidence type="ECO:0000313" key="3">
    <source>
        <dbReference type="EMBL" id="PAV15997.1"/>
    </source>
</evidence>
<sequence length="195" mass="21085">MFGNHRHALYSLIWIFSVIELGLTAYRIHKTRQAGYHEPIVAELLSVSIFTLLWIPIASLLIRRATSATGNAGQTSTMHHHGETIGNAIIWLMWLVGAAIATHKYPTRLFAGPGKLGRVLLTLIAFAWMIFGLLTLAKMFSAMGYAARGAGGNSTVVAGNVGGNRFSRSEKVEAPYNNTTAAPHTTSTTVPPNNV</sequence>
<keyword evidence="2" id="KW-0812">Transmembrane</keyword>
<keyword evidence="2" id="KW-0472">Membrane</keyword>
<dbReference type="STRING" id="2282107.A0A286U8T5"/>
<name>A0A286U8T5_9AGAM</name>
<evidence type="ECO:0000313" key="4">
    <source>
        <dbReference type="Proteomes" id="UP000217199"/>
    </source>
</evidence>
<proteinExistence type="predicted"/>
<comment type="caution">
    <text evidence="3">The sequence shown here is derived from an EMBL/GenBank/DDBJ whole genome shotgun (WGS) entry which is preliminary data.</text>
</comment>
<feature type="transmembrane region" description="Helical" evidence="2">
    <location>
        <begin position="7"/>
        <end position="28"/>
    </location>
</feature>
<feature type="transmembrane region" description="Helical" evidence="2">
    <location>
        <begin position="117"/>
        <end position="137"/>
    </location>
</feature>
<feature type="compositionally biased region" description="Low complexity" evidence="1">
    <location>
        <begin position="179"/>
        <end position="195"/>
    </location>
</feature>
<reference evidence="3 4" key="1">
    <citation type="journal article" date="2017" name="Mol. Ecol.">
        <title>Comparative and population genomic landscape of Phellinus noxius: A hypervariable fungus causing root rot in trees.</title>
        <authorList>
            <person name="Chung C.L."/>
            <person name="Lee T.J."/>
            <person name="Akiba M."/>
            <person name="Lee H.H."/>
            <person name="Kuo T.H."/>
            <person name="Liu D."/>
            <person name="Ke H.M."/>
            <person name="Yokoi T."/>
            <person name="Roa M.B."/>
            <person name="Lu M.J."/>
            <person name="Chang Y.Y."/>
            <person name="Ann P.J."/>
            <person name="Tsai J.N."/>
            <person name="Chen C.Y."/>
            <person name="Tzean S.S."/>
            <person name="Ota Y."/>
            <person name="Hattori T."/>
            <person name="Sahashi N."/>
            <person name="Liou R.F."/>
            <person name="Kikuchi T."/>
            <person name="Tsai I.J."/>
        </authorList>
    </citation>
    <scope>NUCLEOTIDE SEQUENCE [LARGE SCALE GENOMIC DNA]</scope>
    <source>
        <strain evidence="3 4">FFPRI411160</strain>
    </source>
</reference>
<evidence type="ECO:0000256" key="1">
    <source>
        <dbReference type="SAM" id="MobiDB-lite"/>
    </source>
</evidence>
<organism evidence="3 4">
    <name type="scientific">Pyrrhoderma noxium</name>
    <dbReference type="NCBI Taxonomy" id="2282107"/>
    <lineage>
        <taxon>Eukaryota</taxon>
        <taxon>Fungi</taxon>
        <taxon>Dikarya</taxon>
        <taxon>Basidiomycota</taxon>
        <taxon>Agaricomycotina</taxon>
        <taxon>Agaricomycetes</taxon>
        <taxon>Hymenochaetales</taxon>
        <taxon>Hymenochaetaceae</taxon>
        <taxon>Pyrrhoderma</taxon>
    </lineage>
</organism>
<accession>A0A286U8T5</accession>
<keyword evidence="2" id="KW-1133">Transmembrane helix</keyword>
<feature type="region of interest" description="Disordered" evidence="1">
    <location>
        <begin position="172"/>
        <end position="195"/>
    </location>
</feature>
<dbReference type="InParanoid" id="A0A286U8T5"/>
<dbReference type="OrthoDB" id="3227739at2759"/>
<dbReference type="AlphaFoldDB" id="A0A286U8T5"/>
<evidence type="ECO:0008006" key="5">
    <source>
        <dbReference type="Google" id="ProtNLM"/>
    </source>
</evidence>
<dbReference type="Proteomes" id="UP000217199">
    <property type="component" value="Unassembled WGS sequence"/>
</dbReference>
<keyword evidence="4" id="KW-1185">Reference proteome</keyword>
<dbReference type="EMBL" id="NBII01000009">
    <property type="protein sequence ID" value="PAV15997.1"/>
    <property type="molecule type" value="Genomic_DNA"/>
</dbReference>
<protein>
    <recommendedName>
        <fullName evidence="5">MARVEL domain-containing protein</fullName>
    </recommendedName>
</protein>
<feature type="transmembrane region" description="Helical" evidence="2">
    <location>
        <begin position="84"/>
        <end position="105"/>
    </location>
</feature>